<keyword evidence="3" id="KW-1185">Reference proteome</keyword>
<evidence type="ECO:0000313" key="3">
    <source>
        <dbReference type="Proteomes" id="UP000636956"/>
    </source>
</evidence>
<dbReference type="AlphaFoldDB" id="A0A917UMR4"/>
<evidence type="ECO:0000256" key="1">
    <source>
        <dbReference type="SAM" id="MobiDB-lite"/>
    </source>
</evidence>
<name>A0A917UMR4_9MICO</name>
<proteinExistence type="predicted"/>
<reference evidence="2" key="1">
    <citation type="journal article" date="2014" name="Int. J. Syst. Evol. Microbiol.">
        <title>Complete genome sequence of Corynebacterium casei LMG S-19264T (=DSM 44701T), isolated from a smear-ripened cheese.</title>
        <authorList>
            <consortium name="US DOE Joint Genome Institute (JGI-PGF)"/>
            <person name="Walter F."/>
            <person name="Albersmeier A."/>
            <person name="Kalinowski J."/>
            <person name="Ruckert C."/>
        </authorList>
    </citation>
    <scope>NUCLEOTIDE SEQUENCE</scope>
    <source>
        <strain evidence="2">CGMCC 1.8984</strain>
    </source>
</reference>
<dbReference type="Proteomes" id="UP000636956">
    <property type="component" value="Unassembled WGS sequence"/>
</dbReference>
<reference evidence="2" key="2">
    <citation type="submission" date="2020-09" db="EMBL/GenBank/DDBJ databases">
        <authorList>
            <person name="Sun Q."/>
            <person name="Zhou Y."/>
        </authorList>
    </citation>
    <scope>NUCLEOTIDE SEQUENCE</scope>
    <source>
        <strain evidence="2">CGMCC 1.8984</strain>
    </source>
</reference>
<evidence type="ECO:0000313" key="2">
    <source>
        <dbReference type="EMBL" id="GGJ68705.1"/>
    </source>
</evidence>
<feature type="region of interest" description="Disordered" evidence="1">
    <location>
        <begin position="32"/>
        <end position="86"/>
    </location>
</feature>
<accession>A0A917UMR4</accession>
<organism evidence="2 3">
    <name type="scientific">Agromyces bauzanensis</name>
    <dbReference type="NCBI Taxonomy" id="1308924"/>
    <lineage>
        <taxon>Bacteria</taxon>
        <taxon>Bacillati</taxon>
        <taxon>Actinomycetota</taxon>
        <taxon>Actinomycetes</taxon>
        <taxon>Micrococcales</taxon>
        <taxon>Microbacteriaceae</taxon>
        <taxon>Agromyces</taxon>
    </lineage>
</organism>
<gene>
    <name evidence="2" type="ORF">GCM10011372_03140</name>
</gene>
<dbReference type="EMBL" id="BMMD01000001">
    <property type="protein sequence ID" value="GGJ68705.1"/>
    <property type="molecule type" value="Genomic_DNA"/>
</dbReference>
<comment type="caution">
    <text evidence="2">The sequence shown here is derived from an EMBL/GenBank/DDBJ whole genome shotgun (WGS) entry which is preliminary data.</text>
</comment>
<sequence length="109" mass="11354">MLFSLYGWIQPTTNSAAREASELGLAAAAKEKQAVKHGSRVTPTSGAGAIVTEGGCRGHGASAPGFRSRTMYPMERRRDARTGTWASGCRSHAAQAVVVIPSLKPVDAG</sequence>
<protein>
    <submittedName>
        <fullName evidence="2">Uncharacterized protein</fullName>
    </submittedName>
</protein>